<dbReference type="GO" id="GO:0046464">
    <property type="term" value="P:acylglycerol catabolic process"/>
    <property type="evidence" value="ECO:0007669"/>
    <property type="project" value="TreeGrafter"/>
</dbReference>
<dbReference type="Gene3D" id="3.40.50.1820">
    <property type="entry name" value="alpha/beta hydrolase"/>
    <property type="match status" value="1"/>
</dbReference>
<evidence type="ECO:0000313" key="2">
    <source>
        <dbReference type="EMBL" id="KAF2725024.1"/>
    </source>
</evidence>
<dbReference type="GO" id="GO:0047372">
    <property type="term" value="F:monoacylglycerol lipase activity"/>
    <property type="evidence" value="ECO:0007669"/>
    <property type="project" value="TreeGrafter"/>
</dbReference>
<organism evidence="2 3">
    <name type="scientific">Polychaeton citri CBS 116435</name>
    <dbReference type="NCBI Taxonomy" id="1314669"/>
    <lineage>
        <taxon>Eukaryota</taxon>
        <taxon>Fungi</taxon>
        <taxon>Dikarya</taxon>
        <taxon>Ascomycota</taxon>
        <taxon>Pezizomycotina</taxon>
        <taxon>Dothideomycetes</taxon>
        <taxon>Dothideomycetidae</taxon>
        <taxon>Capnodiales</taxon>
        <taxon>Capnodiaceae</taxon>
        <taxon>Polychaeton</taxon>
    </lineage>
</organism>
<dbReference type="Proteomes" id="UP000799441">
    <property type="component" value="Unassembled WGS sequence"/>
</dbReference>
<name>A0A9P4USH4_9PEZI</name>
<dbReference type="AlphaFoldDB" id="A0A9P4USH4"/>
<dbReference type="PANTHER" id="PTHR43798:SF33">
    <property type="entry name" value="HYDROLASE, PUTATIVE (AFU_ORTHOLOGUE AFUA_2G14860)-RELATED"/>
    <property type="match status" value="1"/>
</dbReference>
<dbReference type="InterPro" id="IPR000073">
    <property type="entry name" value="AB_hydrolase_1"/>
</dbReference>
<comment type="caution">
    <text evidence="2">The sequence shown here is derived from an EMBL/GenBank/DDBJ whole genome shotgun (WGS) entry which is preliminary data.</text>
</comment>
<sequence length="308" mass="34754">MAQPKEEVYDHTGQPVHHGRYRVNGIRMHAITAGSGPPLLLLHGTPKDSFYFYRLFPLLTPHFSLVAPDLRGCGYSDKPPAAEGYDCKTAAQDLTELMDQLGHREFHIHGEDRGAEYGYALAATLRDRVKSLSFCEMLLSGLGLEETSFWTKGNVTAQYEQRGAWCWHLSFFYVPHIPEMLIQGHEREFWEIFMKQECFDPTAIEPRALDHWVECCKQPGGTRGVLETYRAGLQNGEQNLQSAKEKLTCPVMTVAAPDFFGPLVAECARKFASNVTRSEVFEECGHPLALEKPERLAQCLVDFIEQAS</sequence>
<dbReference type="OrthoDB" id="284184at2759"/>
<dbReference type="InterPro" id="IPR029058">
    <property type="entry name" value="AB_hydrolase_fold"/>
</dbReference>
<dbReference type="GO" id="GO:0016020">
    <property type="term" value="C:membrane"/>
    <property type="evidence" value="ECO:0007669"/>
    <property type="project" value="TreeGrafter"/>
</dbReference>
<dbReference type="EMBL" id="MU003769">
    <property type="protein sequence ID" value="KAF2725024.1"/>
    <property type="molecule type" value="Genomic_DNA"/>
</dbReference>
<dbReference type="Pfam" id="PF00561">
    <property type="entry name" value="Abhydrolase_1"/>
    <property type="match status" value="1"/>
</dbReference>
<gene>
    <name evidence="2" type="ORF">K431DRAFT_281493</name>
</gene>
<keyword evidence="3" id="KW-1185">Reference proteome</keyword>
<dbReference type="SUPFAM" id="SSF53474">
    <property type="entry name" value="alpha/beta-Hydrolases"/>
    <property type="match status" value="1"/>
</dbReference>
<dbReference type="InterPro" id="IPR050266">
    <property type="entry name" value="AB_hydrolase_sf"/>
</dbReference>
<proteinExistence type="predicted"/>
<evidence type="ECO:0000313" key="3">
    <source>
        <dbReference type="Proteomes" id="UP000799441"/>
    </source>
</evidence>
<accession>A0A9P4USH4</accession>
<feature type="domain" description="AB hydrolase-1" evidence="1">
    <location>
        <begin position="37"/>
        <end position="136"/>
    </location>
</feature>
<protein>
    <submittedName>
        <fullName evidence="2">Alpha/beta-hydrolase</fullName>
    </submittedName>
</protein>
<reference evidence="2" key="1">
    <citation type="journal article" date="2020" name="Stud. Mycol.">
        <title>101 Dothideomycetes genomes: a test case for predicting lifestyles and emergence of pathogens.</title>
        <authorList>
            <person name="Haridas S."/>
            <person name="Albert R."/>
            <person name="Binder M."/>
            <person name="Bloem J."/>
            <person name="Labutti K."/>
            <person name="Salamov A."/>
            <person name="Andreopoulos B."/>
            <person name="Baker S."/>
            <person name="Barry K."/>
            <person name="Bills G."/>
            <person name="Bluhm B."/>
            <person name="Cannon C."/>
            <person name="Castanera R."/>
            <person name="Culley D."/>
            <person name="Daum C."/>
            <person name="Ezra D."/>
            <person name="Gonzalez J."/>
            <person name="Henrissat B."/>
            <person name="Kuo A."/>
            <person name="Liang C."/>
            <person name="Lipzen A."/>
            <person name="Lutzoni F."/>
            <person name="Magnuson J."/>
            <person name="Mondo S."/>
            <person name="Nolan M."/>
            <person name="Ohm R."/>
            <person name="Pangilinan J."/>
            <person name="Park H.-J."/>
            <person name="Ramirez L."/>
            <person name="Alfaro M."/>
            <person name="Sun H."/>
            <person name="Tritt A."/>
            <person name="Yoshinaga Y."/>
            <person name="Zwiers L.-H."/>
            <person name="Turgeon B."/>
            <person name="Goodwin S."/>
            <person name="Spatafora J."/>
            <person name="Crous P."/>
            <person name="Grigoriev I."/>
        </authorList>
    </citation>
    <scope>NUCLEOTIDE SEQUENCE</scope>
    <source>
        <strain evidence="2">CBS 116435</strain>
    </source>
</reference>
<evidence type="ECO:0000259" key="1">
    <source>
        <dbReference type="Pfam" id="PF00561"/>
    </source>
</evidence>
<dbReference type="PANTHER" id="PTHR43798">
    <property type="entry name" value="MONOACYLGLYCEROL LIPASE"/>
    <property type="match status" value="1"/>
</dbReference>